<dbReference type="RefSeq" id="YP_009207159.1">
    <property type="nucleotide sequence ID" value="NC_028892.1"/>
</dbReference>
<gene>
    <name evidence="1" type="ORF">SEA_CALIBURN_62</name>
</gene>
<dbReference type="GeneID" id="26633651"/>
<protein>
    <submittedName>
        <fullName evidence="1">Uncharacterized protein</fullName>
    </submittedName>
</protein>
<organism evidence="1 2">
    <name type="scientific">Streptomyces phage Caliburn</name>
    <dbReference type="NCBI Taxonomy" id="1690425"/>
    <lineage>
        <taxon>Viruses</taxon>
        <taxon>Duplodnaviria</taxon>
        <taxon>Heunggongvirae</taxon>
        <taxon>Uroviricota</taxon>
        <taxon>Caudoviricetes</taxon>
        <taxon>Arquatrovirinae</taxon>
        <taxon>Likavirus</taxon>
        <taxon>Likavirus caliburn</taxon>
    </lineage>
</organism>
<dbReference type="Proteomes" id="UP000202677">
    <property type="component" value="Genome"/>
</dbReference>
<name>A0A0K1Y8F9_9CAUD</name>
<proteinExistence type="predicted"/>
<accession>A0A0K1Y8F9</accession>
<evidence type="ECO:0000313" key="2">
    <source>
        <dbReference type="Proteomes" id="UP000202677"/>
    </source>
</evidence>
<keyword evidence="2" id="KW-1185">Reference proteome</keyword>
<sequence length="76" mass="8344">MRTRIEDLIEQIGTHLPGGSGLAFELEMAVRDDERERSFEKGYKQGAEDGYTLGFSAGCDEGYALALNPPPPVLTR</sequence>
<evidence type="ECO:0000313" key="1">
    <source>
        <dbReference type="EMBL" id="AKY03372.1"/>
    </source>
</evidence>
<reference evidence="1 2" key="1">
    <citation type="submission" date="2015-06" db="EMBL/GenBank/DDBJ databases">
        <authorList>
            <person name="Ali D.J."/>
            <person name="Quadri S.Y."/>
            <person name="Delwel I.O."/>
            <person name="Rosado J.E."/>
            <person name="Bhuiyan S."/>
            <person name="Layton S.R."/>
            <person name="Benjamin R.C."/>
            <person name="Hughes L.E."/>
            <person name="Bradley K.W."/>
            <person name="Asai D.J."/>
            <person name="Bowman C.A."/>
            <person name="Russell D.A."/>
            <person name="Pope W.H."/>
            <person name="Jacobs-Sera D."/>
            <person name="Hendrix R.W."/>
            <person name="Hatfull G.F."/>
        </authorList>
    </citation>
    <scope>NUCLEOTIDE SEQUENCE [LARGE SCALE GENOMIC DNA]</scope>
</reference>
<dbReference type="KEGG" id="vg:26633651"/>
<dbReference type="EMBL" id="KT152029">
    <property type="protein sequence ID" value="AKY03372.1"/>
    <property type="molecule type" value="Genomic_DNA"/>
</dbReference>